<keyword evidence="3" id="KW-0378">Hydrolase</keyword>
<proteinExistence type="inferred from homology"/>
<feature type="region of interest" description="Disordered" evidence="5">
    <location>
        <begin position="1"/>
        <end position="31"/>
    </location>
</feature>
<gene>
    <name evidence="8" type="ORF">ACFOUW_19225</name>
</gene>
<dbReference type="Pfam" id="PF02897">
    <property type="entry name" value="Peptidase_S9_N"/>
    <property type="match status" value="1"/>
</dbReference>
<sequence length="692" mass="76871">MSEQMSEVTQPSIHTPPRPAQRPVTSTYHGDERVDEYAWLRDKDDPDVITHLEAENAYTDSMLAHLGGLREELYAEYRSRTQETDEQVPYPDGAWEYVSRTVEGKQYSIYSRRPLGGGDEQTVLDPNQLAEGLDYFSLGAFAVSPTGNLLAYATDTDGSERLHLYVKDLRTGELLPDTIDNCGYGAAWSADEQYVFYTTVDENTRPYKLWRHKLGTDPSADVLLHTEDDEAYFMSVRRTRSRAWLVMSLGASITSEVRVLPADDPEGEWQLVAPRRTGVEYFVDHHGDRFLIVTNDEGPDFRVAQAPVTAPGPENWTDLIPHTPGVRIEGIDPFASQLVVSLRAEGRTELDVLEVSSGERRRLAFDEPIYAVGLGINREFDTSVVRVEYTSMTTPPSTIDVDLVSDARDIRKVQPVLGVDLSQYESARLWATASDGTRIPMSFVWRKDRVQGGPAVLYGYGSYEISYDPSFSTERLSLLDRGVAFGIAHIRGGGEMGRAWYEHGKKLEKVNSFTDFVACAEQLVKDGWTTPSQLAIRGGSAGGLLMGAVLNLRPDLFAGVLAQVPFVDALNTMLDPTLPLTVREWDEWGNPIEDPETYAAMKAYAPYENVAKGDYPRVLATGGLNDPRVGFWEPAKWVARLRDRLTGGGPILLKTELGAGHAGPSGRYNRWKDEALNQGFLLDAIGVVRSDG</sequence>
<keyword evidence="2" id="KW-0645">Protease</keyword>
<protein>
    <submittedName>
        <fullName evidence="8">S9 family peptidase</fullName>
    </submittedName>
</protein>
<evidence type="ECO:0000256" key="1">
    <source>
        <dbReference type="ARBA" id="ARBA00005228"/>
    </source>
</evidence>
<dbReference type="Gene3D" id="3.40.50.1820">
    <property type="entry name" value="alpha/beta hydrolase"/>
    <property type="match status" value="1"/>
</dbReference>
<keyword evidence="4" id="KW-0720">Serine protease</keyword>
<comment type="similarity">
    <text evidence="1">Belongs to the peptidase S9A family.</text>
</comment>
<name>A0ABV7YEA7_9ACTN</name>
<comment type="caution">
    <text evidence="8">The sequence shown here is derived from an EMBL/GenBank/DDBJ whole genome shotgun (WGS) entry which is preliminary data.</text>
</comment>
<feature type="compositionally biased region" description="Polar residues" evidence="5">
    <location>
        <begin position="1"/>
        <end position="13"/>
    </location>
</feature>
<dbReference type="RefSeq" id="WP_205119929.1">
    <property type="nucleotide sequence ID" value="NZ_JAFBCM010000001.1"/>
</dbReference>
<dbReference type="Gene3D" id="2.130.10.120">
    <property type="entry name" value="Prolyl oligopeptidase, N-terminal domain"/>
    <property type="match status" value="1"/>
</dbReference>
<evidence type="ECO:0000256" key="2">
    <source>
        <dbReference type="ARBA" id="ARBA00022670"/>
    </source>
</evidence>
<evidence type="ECO:0000313" key="8">
    <source>
        <dbReference type="EMBL" id="MFC3762981.1"/>
    </source>
</evidence>
<feature type="domain" description="Peptidase S9 prolyl oligopeptidase catalytic" evidence="6">
    <location>
        <begin position="469"/>
        <end position="686"/>
    </location>
</feature>
<accession>A0ABV7YEA7</accession>
<dbReference type="SUPFAM" id="SSF53474">
    <property type="entry name" value="alpha/beta-Hydrolases"/>
    <property type="match status" value="1"/>
</dbReference>
<dbReference type="PRINTS" id="PR00862">
    <property type="entry name" value="PROLIGOPTASE"/>
</dbReference>
<evidence type="ECO:0000313" key="9">
    <source>
        <dbReference type="Proteomes" id="UP001595699"/>
    </source>
</evidence>
<reference evidence="9" key="1">
    <citation type="journal article" date="2019" name="Int. J. Syst. Evol. Microbiol.">
        <title>The Global Catalogue of Microorganisms (GCM) 10K type strain sequencing project: providing services to taxonomists for standard genome sequencing and annotation.</title>
        <authorList>
            <consortium name="The Broad Institute Genomics Platform"/>
            <consortium name="The Broad Institute Genome Sequencing Center for Infectious Disease"/>
            <person name="Wu L."/>
            <person name="Ma J."/>
        </authorList>
    </citation>
    <scope>NUCLEOTIDE SEQUENCE [LARGE SCALE GENOMIC DNA]</scope>
    <source>
        <strain evidence="9">CGMCC 4.7241</strain>
    </source>
</reference>
<dbReference type="InterPro" id="IPR051543">
    <property type="entry name" value="Serine_Peptidase_S9A"/>
</dbReference>
<evidence type="ECO:0000259" key="7">
    <source>
        <dbReference type="Pfam" id="PF02897"/>
    </source>
</evidence>
<dbReference type="Pfam" id="PF00326">
    <property type="entry name" value="Peptidase_S9"/>
    <property type="match status" value="1"/>
</dbReference>
<evidence type="ECO:0000259" key="6">
    <source>
        <dbReference type="Pfam" id="PF00326"/>
    </source>
</evidence>
<dbReference type="EMBL" id="JBHRZH010000017">
    <property type="protein sequence ID" value="MFC3762981.1"/>
    <property type="molecule type" value="Genomic_DNA"/>
</dbReference>
<organism evidence="8 9">
    <name type="scientific">Tenggerimyces flavus</name>
    <dbReference type="NCBI Taxonomy" id="1708749"/>
    <lineage>
        <taxon>Bacteria</taxon>
        <taxon>Bacillati</taxon>
        <taxon>Actinomycetota</taxon>
        <taxon>Actinomycetes</taxon>
        <taxon>Propionibacteriales</taxon>
        <taxon>Nocardioidaceae</taxon>
        <taxon>Tenggerimyces</taxon>
    </lineage>
</organism>
<dbReference type="SUPFAM" id="SSF50993">
    <property type="entry name" value="Peptidase/esterase 'gauge' domain"/>
    <property type="match status" value="1"/>
</dbReference>
<dbReference type="InterPro" id="IPR001375">
    <property type="entry name" value="Peptidase_S9_cat"/>
</dbReference>
<dbReference type="Proteomes" id="UP001595699">
    <property type="component" value="Unassembled WGS sequence"/>
</dbReference>
<evidence type="ECO:0000256" key="4">
    <source>
        <dbReference type="ARBA" id="ARBA00022825"/>
    </source>
</evidence>
<dbReference type="PANTHER" id="PTHR11757">
    <property type="entry name" value="PROTEASE FAMILY S9A OLIGOPEPTIDASE"/>
    <property type="match status" value="1"/>
</dbReference>
<keyword evidence="9" id="KW-1185">Reference proteome</keyword>
<evidence type="ECO:0000256" key="5">
    <source>
        <dbReference type="SAM" id="MobiDB-lite"/>
    </source>
</evidence>
<dbReference type="InterPro" id="IPR002470">
    <property type="entry name" value="Peptidase_S9A"/>
</dbReference>
<dbReference type="PANTHER" id="PTHR11757:SF19">
    <property type="entry name" value="PROLYL ENDOPEPTIDASE-LIKE"/>
    <property type="match status" value="1"/>
</dbReference>
<dbReference type="InterPro" id="IPR029058">
    <property type="entry name" value="AB_hydrolase_fold"/>
</dbReference>
<evidence type="ECO:0000256" key="3">
    <source>
        <dbReference type="ARBA" id="ARBA00022801"/>
    </source>
</evidence>
<dbReference type="InterPro" id="IPR023302">
    <property type="entry name" value="Pept_S9A_N"/>
</dbReference>
<feature type="domain" description="Peptidase S9A N-terminal" evidence="7">
    <location>
        <begin position="17"/>
        <end position="413"/>
    </location>
</feature>